<reference evidence="3" key="2">
    <citation type="submission" date="2020-09" db="EMBL/GenBank/DDBJ databases">
        <authorList>
            <person name="Sun Q."/>
            <person name="Ohkuma M."/>
        </authorList>
    </citation>
    <scope>NUCLEOTIDE SEQUENCE</scope>
    <source>
        <strain evidence="3">JCM 3276</strain>
    </source>
</reference>
<sequence>MTGMASPSPRTAVLLAVVALPLCAAAASYALADDPVPQVPTEVRIGEVTGPRTTSTPPSSAIGTTRPRVVSPAPPVDGGDDDGDDESDDSDESEDGDESDYADDDRDDGD</sequence>
<protein>
    <recommendedName>
        <fullName evidence="5">Small secreted hydrophilic protein</fullName>
    </recommendedName>
</protein>
<evidence type="ECO:0008006" key="5">
    <source>
        <dbReference type="Google" id="ProtNLM"/>
    </source>
</evidence>
<proteinExistence type="predicted"/>
<keyword evidence="2" id="KW-0732">Signal</keyword>
<evidence type="ECO:0000313" key="3">
    <source>
        <dbReference type="EMBL" id="GGS32200.1"/>
    </source>
</evidence>
<feature type="chain" id="PRO_5037664230" description="Small secreted hydrophilic protein" evidence="2">
    <location>
        <begin position="33"/>
        <end position="110"/>
    </location>
</feature>
<feature type="compositionally biased region" description="Acidic residues" evidence="1">
    <location>
        <begin position="78"/>
        <end position="110"/>
    </location>
</feature>
<accession>A0A918GEQ5</accession>
<dbReference type="EMBL" id="BMRB01000002">
    <property type="protein sequence ID" value="GGS32200.1"/>
    <property type="molecule type" value="Genomic_DNA"/>
</dbReference>
<evidence type="ECO:0000256" key="1">
    <source>
        <dbReference type="SAM" id="MobiDB-lite"/>
    </source>
</evidence>
<dbReference type="Proteomes" id="UP000660680">
    <property type="component" value="Unassembled WGS sequence"/>
</dbReference>
<evidence type="ECO:0000256" key="2">
    <source>
        <dbReference type="SAM" id="SignalP"/>
    </source>
</evidence>
<feature type="compositionally biased region" description="Low complexity" evidence="1">
    <location>
        <begin position="51"/>
        <end position="60"/>
    </location>
</feature>
<dbReference type="AlphaFoldDB" id="A0A918GEQ5"/>
<feature type="region of interest" description="Disordered" evidence="1">
    <location>
        <begin position="35"/>
        <end position="110"/>
    </location>
</feature>
<name>A0A918GEQ5_9PSEU</name>
<reference evidence="3" key="1">
    <citation type="journal article" date="2014" name="Int. J. Syst. Evol. Microbiol.">
        <title>Complete genome sequence of Corynebacterium casei LMG S-19264T (=DSM 44701T), isolated from a smear-ripened cheese.</title>
        <authorList>
            <consortium name="US DOE Joint Genome Institute (JGI-PGF)"/>
            <person name="Walter F."/>
            <person name="Albersmeier A."/>
            <person name="Kalinowski J."/>
            <person name="Ruckert C."/>
        </authorList>
    </citation>
    <scope>NUCLEOTIDE SEQUENCE</scope>
    <source>
        <strain evidence="3">JCM 3276</strain>
    </source>
</reference>
<keyword evidence="4" id="KW-1185">Reference proteome</keyword>
<gene>
    <name evidence="3" type="ORF">GCM10010171_27680</name>
</gene>
<comment type="caution">
    <text evidence="3">The sequence shown here is derived from an EMBL/GenBank/DDBJ whole genome shotgun (WGS) entry which is preliminary data.</text>
</comment>
<feature type="signal peptide" evidence="2">
    <location>
        <begin position="1"/>
        <end position="32"/>
    </location>
</feature>
<evidence type="ECO:0000313" key="4">
    <source>
        <dbReference type="Proteomes" id="UP000660680"/>
    </source>
</evidence>
<organism evidence="3 4">
    <name type="scientific">Actinokineospora fastidiosa</name>
    <dbReference type="NCBI Taxonomy" id="1816"/>
    <lineage>
        <taxon>Bacteria</taxon>
        <taxon>Bacillati</taxon>
        <taxon>Actinomycetota</taxon>
        <taxon>Actinomycetes</taxon>
        <taxon>Pseudonocardiales</taxon>
        <taxon>Pseudonocardiaceae</taxon>
        <taxon>Actinokineospora</taxon>
    </lineage>
</organism>